<feature type="region of interest" description="Disordered" evidence="14">
    <location>
        <begin position="906"/>
        <end position="943"/>
    </location>
</feature>
<accession>A0A316TZJ2</accession>
<feature type="region of interest" description="Disordered" evidence="14">
    <location>
        <begin position="832"/>
        <end position="859"/>
    </location>
</feature>
<keyword evidence="9 13" id="KW-0443">Lipid metabolism</keyword>
<feature type="compositionally biased region" description="Low complexity" evidence="14">
    <location>
        <begin position="744"/>
        <end position="753"/>
    </location>
</feature>
<evidence type="ECO:0000256" key="14">
    <source>
        <dbReference type="SAM" id="MobiDB-lite"/>
    </source>
</evidence>
<feature type="compositionally biased region" description="Low complexity" evidence="14">
    <location>
        <begin position="842"/>
        <end position="855"/>
    </location>
</feature>
<evidence type="ECO:0000256" key="11">
    <source>
        <dbReference type="ARBA" id="ARBA00023209"/>
    </source>
</evidence>
<dbReference type="Proteomes" id="UP000245942">
    <property type="component" value="Unassembled WGS sequence"/>
</dbReference>
<comment type="function">
    <text evidence="13">Catalyzes the first step of the methylation pathway of phosphatidylcholine biosynthesis, the SAM-dependent methylation of phosphatidylethanolamine (PE) to phosphatidylmonomethylethanolamine (PMME).</text>
</comment>
<dbReference type="Pfam" id="PF04191">
    <property type="entry name" value="PEMT"/>
    <property type="match status" value="2"/>
</dbReference>
<gene>
    <name evidence="15" type="ORF">BCV69DRAFT_288370</name>
</gene>
<feature type="transmembrane region" description="Helical" evidence="13">
    <location>
        <begin position="276"/>
        <end position="298"/>
    </location>
</feature>
<keyword evidence="16" id="KW-1185">Reference proteome</keyword>
<name>A0A316TZJ2_9BASI</name>
<feature type="compositionally biased region" description="Low complexity" evidence="14">
    <location>
        <begin position="331"/>
        <end position="360"/>
    </location>
</feature>
<keyword evidence="2 13" id="KW-0444">Lipid biosynthesis</keyword>
<evidence type="ECO:0000256" key="10">
    <source>
        <dbReference type="ARBA" id="ARBA00023136"/>
    </source>
</evidence>
<feature type="transmembrane region" description="Helical" evidence="13">
    <location>
        <begin position="427"/>
        <end position="446"/>
    </location>
</feature>
<sequence>MSQRPAVAPRASAATLKSSSDETVAAYPNDEDEKKTGAAASATGSQPPPSVGKTKDGQAFVVPHTPDMLSSIFDPREPKTPLDFITIASLTLQIFLYFVLPRSAARWFFVFYFAIWRAAYDGGLGYILKQQSERSWITKTVKAQGWFDPKRNPQSYKWVRSHLETKMEKDYKFEDCPLEYNVWIFFRSIVDVILLNDFVSYSLFAFSCTRLPEGLWVVGWALIAFNLWVKIDAHRVVKDYAWYWGDCFFTITKDLVFDGVYEIAPDPMYSLGYAGYYGLSLVSGSYAVLYVSLAAHLAQYNPHIERTYGEKKPLAARVPLSEAPYNAASASVAAGGDGGEPAPSSSASPAHSFSSRSNASITDATSITSDDEEPLSPRLLTSDVMRGREPSRSSHSKITNLHDLHHKLFRKDTVVYKNLDLLRGTDFLLVVCGLYAVVPLMLPATMGPKTRLALYFTNALAWRVFHSGALGLLLKAQSESKWMVRHFLKHYNYDDPSEAVFEAFGSFKTIYNASLVMCYAPLGGDWTVGTDLLPLHIWAANSSYKVLGPFGWFYGDFFIDEYPHQLYYTGIYRFLNNPERSMGGAAWFGLVLISGSKLALVVAVLSYLAHWAFLSGVENPHMRKLYGEAAISRQGGVTKQLKGVANRNASLLNAAKSHPAVAEVRGTLEKVQKDATSVLDEFVRESGSRLERMKEEGKKVWLRGKDRLLIVRSGDKVKTIDRSVFAVKVLEPPREEDEGGATASQPSSSSSSPVVRYHLGCPVSVAWSVNSPTGHSKRDWVGIYLISRFGEPGSADREENRLVTRISSQGAWLPVVGDEEVVEQNRVDTDVASDSEGEMKNGTTTATSAGTAGPTQGKVTFQSSHLPWKTGMYEARYHHDGKQDVLARSAPFEIYVERPMADAAAATSSNGSRLFSSSPKLRRGLHYPGPPNSLRPGLFSSPLPPIPNRKTSSPLFHDEDPDDFTIWDVAQAKRIALGIKEAFGVEFTSEVVVAEANVRRLAEDVIEARRLLGRR</sequence>
<dbReference type="PANTHER" id="PTHR32138">
    <property type="entry name" value="PHOSPHATIDYLETHANOLAMINE N-METHYLTRANSFERASE"/>
    <property type="match status" value="1"/>
</dbReference>
<keyword evidence="5 13" id="KW-0949">S-adenosyl-L-methionine</keyword>
<keyword evidence="7 13" id="KW-0256">Endoplasmic reticulum</keyword>
<organism evidence="15 16">
    <name type="scientific">Pseudomicrostroma glucosiphilum</name>
    <dbReference type="NCBI Taxonomy" id="1684307"/>
    <lineage>
        <taxon>Eukaryota</taxon>
        <taxon>Fungi</taxon>
        <taxon>Dikarya</taxon>
        <taxon>Basidiomycota</taxon>
        <taxon>Ustilaginomycotina</taxon>
        <taxon>Exobasidiomycetes</taxon>
        <taxon>Microstromatales</taxon>
        <taxon>Microstromatales incertae sedis</taxon>
        <taxon>Pseudomicrostroma</taxon>
    </lineage>
</organism>
<dbReference type="InterPro" id="IPR007318">
    <property type="entry name" value="Phopholipid_MeTrfase"/>
</dbReference>
<feature type="region of interest" description="Disordered" evidence="14">
    <location>
        <begin position="731"/>
        <end position="754"/>
    </location>
</feature>
<evidence type="ECO:0000256" key="4">
    <source>
        <dbReference type="ARBA" id="ARBA00022679"/>
    </source>
</evidence>
<dbReference type="GO" id="GO:0004608">
    <property type="term" value="F:phosphatidylethanolamine N-methyltransferase activity"/>
    <property type="evidence" value="ECO:0007669"/>
    <property type="project" value="UniProtKB-UniRule"/>
</dbReference>
<reference evidence="15 16" key="1">
    <citation type="journal article" date="2018" name="Mol. Biol. Evol.">
        <title>Broad Genomic Sampling Reveals a Smut Pathogenic Ancestry of the Fungal Clade Ustilaginomycotina.</title>
        <authorList>
            <person name="Kijpornyongpan T."/>
            <person name="Mondo S.J."/>
            <person name="Barry K."/>
            <person name="Sandor L."/>
            <person name="Lee J."/>
            <person name="Lipzen A."/>
            <person name="Pangilinan J."/>
            <person name="LaButti K."/>
            <person name="Hainaut M."/>
            <person name="Henrissat B."/>
            <person name="Grigoriev I.V."/>
            <person name="Spatafora J.W."/>
            <person name="Aime M.C."/>
        </authorList>
    </citation>
    <scope>NUCLEOTIDE SEQUENCE [LARGE SCALE GENOMIC DNA]</scope>
    <source>
        <strain evidence="15 16">MCA 4718</strain>
    </source>
</reference>
<dbReference type="AlphaFoldDB" id="A0A316TZJ2"/>
<feature type="transmembrane region" description="Helical" evidence="13">
    <location>
        <begin position="585"/>
        <end position="613"/>
    </location>
</feature>
<keyword evidence="4 13" id="KW-0808">Transferase</keyword>
<feature type="region of interest" description="Disordered" evidence="14">
    <location>
        <begin position="1"/>
        <end position="57"/>
    </location>
</feature>
<evidence type="ECO:0000256" key="3">
    <source>
        <dbReference type="ARBA" id="ARBA00022603"/>
    </source>
</evidence>
<keyword evidence="8 13" id="KW-1133">Transmembrane helix</keyword>
<keyword evidence="12 13" id="KW-1208">Phospholipid metabolism</keyword>
<evidence type="ECO:0000256" key="13">
    <source>
        <dbReference type="RuleBase" id="RU361122"/>
    </source>
</evidence>
<keyword evidence="10 13" id="KW-0472">Membrane</keyword>
<dbReference type="PIRSF" id="PIRSF000383">
    <property type="entry name" value="PEAMT"/>
    <property type="match status" value="1"/>
</dbReference>
<evidence type="ECO:0000313" key="15">
    <source>
        <dbReference type="EMBL" id="PWN18592.1"/>
    </source>
</evidence>
<evidence type="ECO:0000256" key="5">
    <source>
        <dbReference type="ARBA" id="ARBA00022691"/>
    </source>
</evidence>
<dbReference type="GO" id="GO:0032259">
    <property type="term" value="P:methylation"/>
    <property type="evidence" value="ECO:0007669"/>
    <property type="project" value="UniProtKB-KW"/>
</dbReference>
<comment type="pathway">
    <text evidence="13">Phospholipid metabolism; phosphatidylcholine biosynthesis.</text>
</comment>
<dbReference type="PANTHER" id="PTHR32138:SF0">
    <property type="entry name" value="PHOSPHATIDYLETHANOLAMINE N-METHYLTRANSFERASE"/>
    <property type="match status" value="1"/>
</dbReference>
<proteinExistence type="inferred from homology"/>
<dbReference type="GO" id="GO:0005789">
    <property type="term" value="C:endoplasmic reticulum membrane"/>
    <property type="evidence" value="ECO:0007669"/>
    <property type="project" value="UniProtKB-SubCell"/>
</dbReference>
<dbReference type="GeneID" id="37015355"/>
<evidence type="ECO:0000256" key="2">
    <source>
        <dbReference type="ARBA" id="ARBA00022516"/>
    </source>
</evidence>
<dbReference type="Gene3D" id="2.60.40.2840">
    <property type="match status" value="1"/>
</dbReference>
<evidence type="ECO:0000256" key="1">
    <source>
        <dbReference type="ARBA" id="ARBA00004127"/>
    </source>
</evidence>
<dbReference type="GO" id="GO:0006656">
    <property type="term" value="P:phosphatidylcholine biosynthetic process"/>
    <property type="evidence" value="ECO:0007669"/>
    <property type="project" value="UniProtKB-UniRule"/>
</dbReference>
<dbReference type="EMBL" id="KZ819335">
    <property type="protein sequence ID" value="PWN18592.1"/>
    <property type="molecule type" value="Genomic_DNA"/>
</dbReference>
<feature type="region of interest" description="Disordered" evidence="14">
    <location>
        <begin position="331"/>
        <end position="397"/>
    </location>
</feature>
<feature type="transmembrane region" description="Helical" evidence="13">
    <location>
        <begin position="452"/>
        <end position="474"/>
    </location>
</feature>
<dbReference type="EC" id="2.1.1.17" evidence="13"/>
<evidence type="ECO:0000256" key="8">
    <source>
        <dbReference type="ARBA" id="ARBA00022989"/>
    </source>
</evidence>
<keyword evidence="11 13" id="KW-0594">Phospholipid biosynthesis</keyword>
<comment type="subcellular location">
    <subcellularLocation>
        <location evidence="1">Endomembrane system</location>
        <topology evidence="1">Multi-pass membrane protein</topology>
    </subcellularLocation>
    <subcellularLocation>
        <location evidence="13">Endoplasmic reticulum membrane</location>
        <topology evidence="13">Multi-pass membrane protein</topology>
    </subcellularLocation>
</comment>
<dbReference type="UniPathway" id="UPA00753"/>
<evidence type="ECO:0000313" key="16">
    <source>
        <dbReference type="Proteomes" id="UP000245942"/>
    </source>
</evidence>
<dbReference type="STRING" id="1684307.A0A316TZJ2"/>
<comment type="catalytic activity">
    <reaction evidence="13">
        <text>a 1,2-diacyl-sn-glycero-3-phosphoethanolamine + S-adenosyl-L-methionine = a 1,2-diacyl-sn-glycero-3-phospho-N-methylethanolamine + S-adenosyl-L-homocysteine + H(+)</text>
        <dbReference type="Rhea" id="RHEA:11164"/>
        <dbReference type="ChEBI" id="CHEBI:15378"/>
        <dbReference type="ChEBI" id="CHEBI:57856"/>
        <dbReference type="ChEBI" id="CHEBI:59789"/>
        <dbReference type="ChEBI" id="CHEBI:64573"/>
        <dbReference type="ChEBI" id="CHEBI:64612"/>
        <dbReference type="EC" id="2.1.1.17"/>
    </reaction>
</comment>
<dbReference type="RefSeq" id="XP_025345752.1">
    <property type="nucleotide sequence ID" value="XM_025493621.1"/>
</dbReference>
<dbReference type="OrthoDB" id="4583at2759"/>
<evidence type="ECO:0000256" key="9">
    <source>
        <dbReference type="ARBA" id="ARBA00023098"/>
    </source>
</evidence>
<evidence type="ECO:0000256" key="6">
    <source>
        <dbReference type="ARBA" id="ARBA00022692"/>
    </source>
</evidence>
<dbReference type="PROSITE" id="PS51598">
    <property type="entry name" value="SAM_CHO2"/>
    <property type="match status" value="1"/>
</dbReference>
<keyword evidence="3 13" id="KW-0489">Methyltransferase</keyword>
<evidence type="ECO:0000256" key="7">
    <source>
        <dbReference type="ARBA" id="ARBA00022824"/>
    </source>
</evidence>
<dbReference type="InterPro" id="IPR016219">
    <property type="entry name" value="Phosphatid-EA_MeTrfase_fun"/>
</dbReference>
<keyword evidence="6 13" id="KW-0812">Transmembrane</keyword>
<protein>
    <recommendedName>
        <fullName evidence="13">Phosphatidylethanolamine N-methyltransferase</fullName>
        <shortName evidence="13">PEAMT</shortName>
        <ecNumber evidence="13">2.1.1.17</ecNumber>
    </recommendedName>
</protein>
<feature type="compositionally biased region" description="Polar residues" evidence="14">
    <location>
        <begin position="906"/>
        <end position="919"/>
    </location>
</feature>
<comment type="caution">
    <text evidence="13">Lacks conserved residue(s) required for the propagation of feature annotation.</text>
</comment>
<evidence type="ECO:0000256" key="12">
    <source>
        <dbReference type="ARBA" id="ARBA00023264"/>
    </source>
</evidence>
<feature type="transmembrane region" description="Helical" evidence="13">
    <location>
        <begin position="214"/>
        <end position="231"/>
    </location>
</feature>
<comment type="similarity">
    <text evidence="13">Belongs to the class VI-like SAM-binding methyltransferase superfamily. CHO2 family.</text>
</comment>